<keyword evidence="2" id="KW-0723">Serine/threonine-protein kinase</keyword>
<dbReference type="AlphaFoldDB" id="A0A4R6UXZ2"/>
<dbReference type="PANTHER" id="PTHR43289">
    <property type="entry name" value="MITOGEN-ACTIVATED PROTEIN KINASE KINASE KINASE 20-RELATED"/>
    <property type="match status" value="1"/>
</dbReference>
<dbReference type="GO" id="GO:0005524">
    <property type="term" value="F:ATP binding"/>
    <property type="evidence" value="ECO:0007669"/>
    <property type="project" value="UniProtKB-UniRule"/>
</dbReference>
<dbReference type="GO" id="GO:0004674">
    <property type="term" value="F:protein serine/threonine kinase activity"/>
    <property type="evidence" value="ECO:0007669"/>
    <property type="project" value="UniProtKB-KW"/>
</dbReference>
<dbReference type="Gene3D" id="1.10.510.10">
    <property type="entry name" value="Transferase(Phosphotransferase) domain 1"/>
    <property type="match status" value="1"/>
</dbReference>
<organism evidence="13 14">
    <name type="scientific">Actinorugispora endophytica</name>
    <dbReference type="NCBI Taxonomy" id="1605990"/>
    <lineage>
        <taxon>Bacteria</taxon>
        <taxon>Bacillati</taxon>
        <taxon>Actinomycetota</taxon>
        <taxon>Actinomycetes</taxon>
        <taxon>Streptosporangiales</taxon>
        <taxon>Nocardiopsidaceae</taxon>
        <taxon>Actinorugispora</taxon>
    </lineage>
</organism>
<dbReference type="Pfam" id="PF00069">
    <property type="entry name" value="Pkinase"/>
    <property type="match status" value="1"/>
</dbReference>
<feature type="transmembrane region" description="Helical" evidence="11">
    <location>
        <begin position="353"/>
        <end position="373"/>
    </location>
</feature>
<comment type="catalytic activity">
    <reaction evidence="8">
        <text>L-seryl-[protein] + ATP = O-phospho-L-seryl-[protein] + ADP + H(+)</text>
        <dbReference type="Rhea" id="RHEA:17989"/>
        <dbReference type="Rhea" id="RHEA-COMP:9863"/>
        <dbReference type="Rhea" id="RHEA-COMP:11604"/>
        <dbReference type="ChEBI" id="CHEBI:15378"/>
        <dbReference type="ChEBI" id="CHEBI:29999"/>
        <dbReference type="ChEBI" id="CHEBI:30616"/>
        <dbReference type="ChEBI" id="CHEBI:83421"/>
        <dbReference type="ChEBI" id="CHEBI:456216"/>
        <dbReference type="EC" id="2.7.11.1"/>
    </reaction>
</comment>
<dbReference type="GO" id="GO:0045717">
    <property type="term" value="P:negative regulation of fatty acid biosynthetic process"/>
    <property type="evidence" value="ECO:0007669"/>
    <property type="project" value="UniProtKB-ARBA"/>
</dbReference>
<evidence type="ECO:0000256" key="11">
    <source>
        <dbReference type="SAM" id="Phobius"/>
    </source>
</evidence>
<dbReference type="EMBL" id="SNYN01000007">
    <property type="protein sequence ID" value="TDQ52319.1"/>
    <property type="molecule type" value="Genomic_DNA"/>
</dbReference>
<keyword evidence="11" id="KW-1133">Transmembrane helix</keyword>
<keyword evidence="6 9" id="KW-0067">ATP-binding</keyword>
<evidence type="ECO:0000313" key="14">
    <source>
        <dbReference type="Proteomes" id="UP000295281"/>
    </source>
</evidence>
<evidence type="ECO:0000256" key="5">
    <source>
        <dbReference type="ARBA" id="ARBA00022777"/>
    </source>
</evidence>
<evidence type="ECO:0000256" key="9">
    <source>
        <dbReference type="PROSITE-ProRule" id="PRU10141"/>
    </source>
</evidence>
<dbReference type="RefSeq" id="WP_243742531.1">
    <property type="nucleotide sequence ID" value="NZ_SNYN01000007.1"/>
</dbReference>
<evidence type="ECO:0000256" key="6">
    <source>
        <dbReference type="ARBA" id="ARBA00022840"/>
    </source>
</evidence>
<dbReference type="PANTHER" id="PTHR43289:SF6">
    <property type="entry name" value="SERINE_THREONINE-PROTEIN KINASE NEKL-3"/>
    <property type="match status" value="1"/>
</dbReference>
<evidence type="ECO:0000259" key="12">
    <source>
        <dbReference type="PROSITE" id="PS50011"/>
    </source>
</evidence>
<accession>A0A4R6UXZ2</accession>
<dbReference type="InterPro" id="IPR017441">
    <property type="entry name" value="Protein_kinase_ATP_BS"/>
</dbReference>
<keyword evidence="11" id="KW-0472">Membrane</keyword>
<evidence type="ECO:0000256" key="4">
    <source>
        <dbReference type="ARBA" id="ARBA00022741"/>
    </source>
</evidence>
<evidence type="ECO:0000256" key="8">
    <source>
        <dbReference type="ARBA" id="ARBA00048679"/>
    </source>
</evidence>
<dbReference type="FunFam" id="3.30.200.20:FF:000035">
    <property type="entry name" value="Serine/threonine protein kinase Stk1"/>
    <property type="match status" value="1"/>
</dbReference>
<feature type="compositionally biased region" description="Low complexity" evidence="10">
    <location>
        <begin position="428"/>
        <end position="456"/>
    </location>
</feature>
<evidence type="ECO:0000256" key="1">
    <source>
        <dbReference type="ARBA" id="ARBA00012513"/>
    </source>
</evidence>
<keyword evidence="5 13" id="KW-0418">Kinase</keyword>
<evidence type="ECO:0000256" key="10">
    <source>
        <dbReference type="SAM" id="MobiDB-lite"/>
    </source>
</evidence>
<evidence type="ECO:0000256" key="3">
    <source>
        <dbReference type="ARBA" id="ARBA00022679"/>
    </source>
</evidence>
<dbReference type="PROSITE" id="PS00108">
    <property type="entry name" value="PROTEIN_KINASE_ST"/>
    <property type="match status" value="1"/>
</dbReference>
<dbReference type="InterPro" id="IPR000719">
    <property type="entry name" value="Prot_kinase_dom"/>
</dbReference>
<dbReference type="InterPro" id="IPR008271">
    <property type="entry name" value="Ser/Thr_kinase_AS"/>
</dbReference>
<feature type="compositionally biased region" description="Polar residues" evidence="10">
    <location>
        <begin position="382"/>
        <end position="399"/>
    </location>
</feature>
<keyword evidence="11" id="KW-0812">Transmembrane</keyword>
<name>A0A4R6UXZ2_9ACTN</name>
<dbReference type="SMART" id="SM00220">
    <property type="entry name" value="S_TKc"/>
    <property type="match status" value="1"/>
</dbReference>
<feature type="region of interest" description="Disordered" evidence="10">
    <location>
        <begin position="308"/>
        <end position="346"/>
    </location>
</feature>
<dbReference type="PROSITE" id="PS50011">
    <property type="entry name" value="PROTEIN_KINASE_DOM"/>
    <property type="match status" value="1"/>
</dbReference>
<protein>
    <recommendedName>
        <fullName evidence="1">non-specific serine/threonine protein kinase</fullName>
        <ecNumber evidence="1">2.7.11.1</ecNumber>
    </recommendedName>
</protein>
<dbReference type="Proteomes" id="UP000295281">
    <property type="component" value="Unassembled WGS sequence"/>
</dbReference>
<proteinExistence type="predicted"/>
<dbReference type="Gene3D" id="3.30.200.20">
    <property type="entry name" value="Phosphorylase Kinase, domain 1"/>
    <property type="match status" value="1"/>
</dbReference>
<feature type="binding site" evidence="9">
    <location>
        <position position="51"/>
    </location>
    <ligand>
        <name>ATP</name>
        <dbReference type="ChEBI" id="CHEBI:30616"/>
    </ligand>
</feature>
<evidence type="ECO:0000256" key="7">
    <source>
        <dbReference type="ARBA" id="ARBA00047899"/>
    </source>
</evidence>
<feature type="compositionally biased region" description="Acidic residues" evidence="10">
    <location>
        <begin position="461"/>
        <end position="479"/>
    </location>
</feature>
<evidence type="ECO:0000256" key="2">
    <source>
        <dbReference type="ARBA" id="ARBA00022527"/>
    </source>
</evidence>
<evidence type="ECO:0000313" key="13">
    <source>
        <dbReference type="EMBL" id="TDQ52319.1"/>
    </source>
</evidence>
<feature type="domain" description="Protein kinase" evidence="12">
    <location>
        <begin position="22"/>
        <end position="278"/>
    </location>
</feature>
<dbReference type="FunFam" id="1.10.510.10:FF:000021">
    <property type="entry name" value="Serine/threonine protein kinase"/>
    <property type="match status" value="1"/>
</dbReference>
<dbReference type="EC" id="2.7.11.1" evidence="1"/>
<dbReference type="SUPFAM" id="SSF56112">
    <property type="entry name" value="Protein kinase-like (PK-like)"/>
    <property type="match status" value="1"/>
</dbReference>
<keyword evidence="3" id="KW-0808">Transferase</keyword>
<dbReference type="CDD" id="cd14014">
    <property type="entry name" value="STKc_PknB_like"/>
    <property type="match status" value="1"/>
</dbReference>
<feature type="region of interest" description="Disordered" evidence="10">
    <location>
        <begin position="380"/>
        <end position="500"/>
    </location>
</feature>
<keyword evidence="4 9" id="KW-0547">Nucleotide-binding</keyword>
<comment type="catalytic activity">
    <reaction evidence="7">
        <text>L-threonyl-[protein] + ATP = O-phospho-L-threonyl-[protein] + ADP + H(+)</text>
        <dbReference type="Rhea" id="RHEA:46608"/>
        <dbReference type="Rhea" id="RHEA-COMP:11060"/>
        <dbReference type="Rhea" id="RHEA-COMP:11605"/>
        <dbReference type="ChEBI" id="CHEBI:15378"/>
        <dbReference type="ChEBI" id="CHEBI:30013"/>
        <dbReference type="ChEBI" id="CHEBI:30616"/>
        <dbReference type="ChEBI" id="CHEBI:61977"/>
        <dbReference type="ChEBI" id="CHEBI:456216"/>
        <dbReference type="EC" id="2.7.11.1"/>
    </reaction>
</comment>
<dbReference type="PROSITE" id="PS00107">
    <property type="entry name" value="PROTEIN_KINASE_ATP"/>
    <property type="match status" value="1"/>
</dbReference>
<dbReference type="InterPro" id="IPR011009">
    <property type="entry name" value="Kinase-like_dom_sf"/>
</dbReference>
<feature type="compositionally biased region" description="Polar residues" evidence="10">
    <location>
        <begin position="308"/>
        <end position="324"/>
    </location>
</feature>
<reference evidence="13 14" key="1">
    <citation type="submission" date="2019-03" db="EMBL/GenBank/DDBJ databases">
        <title>Genomic Encyclopedia of Type Strains, Phase IV (KMG-IV): sequencing the most valuable type-strain genomes for metagenomic binning, comparative biology and taxonomic classification.</title>
        <authorList>
            <person name="Goeker M."/>
        </authorList>
    </citation>
    <scope>NUCLEOTIDE SEQUENCE [LARGE SCALE GENOMIC DNA]</scope>
    <source>
        <strain evidence="13 14">DSM 46770</strain>
    </source>
</reference>
<gene>
    <name evidence="13" type="ORF">EV190_107152</name>
</gene>
<sequence>MSGNVPGGGFGSRAGALLSNRYQLDERIGAGGMGEVWRATDTLLSRLVAVKMLHTAQMGEPISRQRFRTEAQITAALSHAGIAQVYDYGEQDDIAFLVMELISGEPLSAIIKRNPGLDPDIALDVLDQAAQALAAAHSRGVVHRDIKPGNLLVTENGTVKLTDFGIARGNESVTLTQTGMVMGTAQYISPEQVAGKPATQSSDIYALGVVAYECLAGRPPFMSDTPLALALAHTREPPPPLPETVPAPVRELVERMLNKDPQDRPVSAAEVSQQAQWLRAGLSGAAATESLGLASATGQTMVVGTLAGSNTGPSTMTGGQSGQIPPTGAWPPAGTDGSDRVAGESAPNSRLNLPVVLALIATVGVVALGIVLVSQLWKGTDPSGTPDKTPSVAPSLSQSPDTDVETDPDTPAPEYPGGQDVPPVQNQPEPDYSPSTEPSTTTTQPPTDPSVPSGDTGETGDTGDDADTGGDDGSDDGADAGEQTGEDTGSGESRSFALPD</sequence>
<comment type="caution">
    <text evidence="13">The sequence shown here is derived from an EMBL/GenBank/DDBJ whole genome shotgun (WGS) entry which is preliminary data.</text>
</comment>
<keyword evidence="14" id="KW-1185">Reference proteome</keyword>